<accession>A0A1F7X2E0</accession>
<reference evidence="1 2" key="1">
    <citation type="journal article" date="2016" name="Nat. Commun.">
        <title>Thousands of microbial genomes shed light on interconnected biogeochemical processes in an aquifer system.</title>
        <authorList>
            <person name="Anantharaman K."/>
            <person name="Brown C.T."/>
            <person name="Hug L.A."/>
            <person name="Sharon I."/>
            <person name="Castelle C.J."/>
            <person name="Probst A.J."/>
            <person name="Thomas B.C."/>
            <person name="Singh A."/>
            <person name="Wilkins M.J."/>
            <person name="Karaoz U."/>
            <person name="Brodie E.L."/>
            <person name="Williams K.H."/>
            <person name="Hubbard S.S."/>
            <person name="Banfield J.F."/>
        </authorList>
    </citation>
    <scope>NUCLEOTIDE SEQUENCE [LARGE SCALE GENOMIC DNA]</scope>
</reference>
<dbReference type="EMBL" id="MGFQ01000035">
    <property type="protein sequence ID" value="OGM08889.1"/>
    <property type="molecule type" value="Genomic_DNA"/>
</dbReference>
<proteinExistence type="predicted"/>
<name>A0A1F7X2E0_9BACT</name>
<sequence>MEKTLQRITYSCIRQVKPRLSDDSLLSDKWVKDQIVAVRNILIRETHNSKATMDQFYQEIQYPAIQSVNSVSIGGLTFHLDDKKWYVTIPSTVADIGWSDLKFVGDWDYTRSYNRLTFDAFRLIDYDRYTSTDPCYTYVESSLKLRNTYGVENITVIGIFEDPRNIEGFDDKTSIFPLPDVLIPKLELIVTKNILEKMAVPVDIVNDRIDNTQNVVVPTAQKELKQQG</sequence>
<evidence type="ECO:0000313" key="1">
    <source>
        <dbReference type="EMBL" id="OGM08889.1"/>
    </source>
</evidence>
<comment type="caution">
    <text evidence="1">The sequence shown here is derived from an EMBL/GenBank/DDBJ whole genome shotgun (WGS) entry which is preliminary data.</text>
</comment>
<dbReference type="InterPro" id="IPR057878">
    <property type="entry name" value="CrAss_Ring_2"/>
</dbReference>
<evidence type="ECO:0000313" key="2">
    <source>
        <dbReference type="Proteomes" id="UP000176939"/>
    </source>
</evidence>
<gene>
    <name evidence="1" type="ORF">A2Z67_02670</name>
</gene>
<organism evidence="1 2">
    <name type="scientific">Candidatus Woesebacteria bacterium RBG_13_36_22</name>
    <dbReference type="NCBI Taxonomy" id="1802478"/>
    <lineage>
        <taxon>Bacteria</taxon>
        <taxon>Candidatus Woeseibacteriota</taxon>
    </lineage>
</organism>
<dbReference type="AlphaFoldDB" id="A0A1F7X2E0"/>
<dbReference type="Pfam" id="PF25702">
    <property type="entry name" value="CrAss_Ring_2"/>
    <property type="match status" value="1"/>
</dbReference>
<protein>
    <submittedName>
        <fullName evidence="1">Uncharacterized protein</fullName>
    </submittedName>
</protein>
<dbReference type="Proteomes" id="UP000176939">
    <property type="component" value="Unassembled WGS sequence"/>
</dbReference>